<dbReference type="Pfam" id="PF09344">
    <property type="entry name" value="Cas_CT1975"/>
    <property type="match status" value="1"/>
</dbReference>
<evidence type="ECO:0000313" key="2">
    <source>
        <dbReference type="EMBL" id="MDT0300833.1"/>
    </source>
</evidence>
<dbReference type="NCBIfam" id="TIGR01869">
    <property type="entry name" value="casC_Cse4"/>
    <property type="match status" value="1"/>
</dbReference>
<comment type="caution">
    <text evidence="2">The sequence shown here is derived from an EMBL/GenBank/DDBJ whole genome shotgun (WGS) entry which is preliminary data.</text>
</comment>
<evidence type="ECO:0000313" key="3">
    <source>
        <dbReference type="Proteomes" id="UP001183226"/>
    </source>
</evidence>
<sequence>MTSTAPGRFIDIHVLQTIPYANLNRDETNSVKTVEYGGTRRTRVSSQSWKRATRTDFQDRIGEAAVRTRRIGEAVERFLRTDRDWPADLARRAGQHTAAGSSIKADPPSPDEPAWSTNAMVYVPETAIARLADLAEQHRAELESAHDMKKGAKSVLPKDDIDAVLRSTNGVINLFGRMLREVDSAGVDGAVQAAHAFTTHATDVELDYFAAVDDLTDVWNEDAGSAHMGDQEYSAGLFYRYATVDVGDLLTNIGGDLGAARTLVPAFLEAFLLSVPRAKKTATAPHTIPDLAHIAVRTDRPVSYAAAFEKPVISAREGGYTAPSCQALADYAATATRLLGTQGLRAGAWAGGDLPEPARLGQRCDSFPQLVAAATTAALGEGSRQ</sequence>
<protein>
    <submittedName>
        <fullName evidence="2">Type I-E CRISPR-associated protein Cas7/Cse4/CasC</fullName>
    </submittedName>
</protein>
<gene>
    <name evidence="2" type="primary">cas7e</name>
    <name evidence="2" type="ORF">RM446_01755</name>
</gene>
<reference evidence="3" key="1">
    <citation type="submission" date="2023-07" db="EMBL/GenBank/DDBJ databases">
        <title>30 novel species of actinomycetes from the DSMZ collection.</title>
        <authorList>
            <person name="Nouioui I."/>
        </authorList>
    </citation>
    <scope>NUCLEOTIDE SEQUENCE [LARGE SCALE GENOMIC DNA]</scope>
    <source>
        <strain evidence="3">DSM 45055</strain>
    </source>
</reference>
<keyword evidence="3" id="KW-1185">Reference proteome</keyword>
<dbReference type="Proteomes" id="UP001183226">
    <property type="component" value="Unassembled WGS sequence"/>
</dbReference>
<organism evidence="2 3">
    <name type="scientific">Streptomonospora wellingtoniae</name>
    <dbReference type="NCBI Taxonomy" id="3075544"/>
    <lineage>
        <taxon>Bacteria</taxon>
        <taxon>Bacillati</taxon>
        <taxon>Actinomycetota</taxon>
        <taxon>Actinomycetes</taxon>
        <taxon>Streptosporangiales</taxon>
        <taxon>Nocardiopsidaceae</taxon>
        <taxon>Streptomonospora</taxon>
    </lineage>
</organism>
<dbReference type="InterPro" id="IPR010148">
    <property type="entry name" value="CRISPR-assoc_prot_CT1975"/>
</dbReference>
<dbReference type="EMBL" id="JAVREK010000001">
    <property type="protein sequence ID" value="MDT0300833.1"/>
    <property type="molecule type" value="Genomic_DNA"/>
</dbReference>
<proteinExistence type="predicted"/>
<dbReference type="RefSeq" id="WP_311543255.1">
    <property type="nucleotide sequence ID" value="NZ_JAVREK010000001.1"/>
</dbReference>
<evidence type="ECO:0000256" key="1">
    <source>
        <dbReference type="SAM" id="MobiDB-lite"/>
    </source>
</evidence>
<feature type="region of interest" description="Disordered" evidence="1">
    <location>
        <begin position="92"/>
        <end position="113"/>
    </location>
</feature>
<accession>A0ABU2KNW7</accession>
<name>A0ABU2KNW7_9ACTN</name>